<dbReference type="OMA" id="QGHWIKI"/>
<evidence type="ECO:0000313" key="3">
    <source>
        <dbReference type="Proteomes" id="UP000015530"/>
    </source>
</evidence>
<dbReference type="STRING" id="1237896.T0KB68"/>
<gene>
    <name evidence="2" type="ORF">CGLO_07773</name>
</gene>
<accession>T0KB68</accession>
<dbReference type="OrthoDB" id="1911848at2759"/>
<reference evidence="3" key="1">
    <citation type="journal article" date="2013" name="Mol. Plant Microbe Interact.">
        <title>Global aspects of pacC regulation of pathogenicity genes in Colletotrichum gloeosporioides as revealed by transcriptome analysis.</title>
        <authorList>
            <person name="Alkan N."/>
            <person name="Meng X."/>
            <person name="Friedlander G."/>
            <person name="Reuveni E."/>
            <person name="Sukno S."/>
            <person name="Sherman A."/>
            <person name="Thon M."/>
            <person name="Fluhr R."/>
            <person name="Prusky D."/>
        </authorList>
    </citation>
    <scope>NUCLEOTIDE SEQUENCE [LARGE SCALE GENOMIC DNA]</scope>
    <source>
        <strain evidence="3">Cg-14</strain>
    </source>
</reference>
<dbReference type="Gene3D" id="1.10.510.10">
    <property type="entry name" value="Transferase(Phosphotransferase) domain 1"/>
    <property type="match status" value="1"/>
</dbReference>
<feature type="domain" description="Protein kinase" evidence="1">
    <location>
        <begin position="173"/>
        <end position="418"/>
    </location>
</feature>
<proteinExistence type="predicted"/>
<evidence type="ECO:0000259" key="1">
    <source>
        <dbReference type="PROSITE" id="PS50011"/>
    </source>
</evidence>
<organism evidence="2 3">
    <name type="scientific">Colletotrichum gloeosporioides (strain Cg-14)</name>
    <name type="common">Anthracnose fungus</name>
    <name type="synonym">Glomerella cingulata</name>
    <dbReference type="NCBI Taxonomy" id="1237896"/>
    <lineage>
        <taxon>Eukaryota</taxon>
        <taxon>Fungi</taxon>
        <taxon>Dikarya</taxon>
        <taxon>Ascomycota</taxon>
        <taxon>Pezizomycotina</taxon>
        <taxon>Sordariomycetes</taxon>
        <taxon>Hypocreomycetidae</taxon>
        <taxon>Glomerellales</taxon>
        <taxon>Glomerellaceae</taxon>
        <taxon>Colletotrichum</taxon>
        <taxon>Colletotrichum gloeosporioides species complex</taxon>
    </lineage>
</organism>
<comment type="caution">
    <text evidence="2">The sequence shown here is derived from an EMBL/GenBank/DDBJ whole genome shotgun (WGS) entry which is preliminary data.</text>
</comment>
<name>T0KB68_COLGC</name>
<dbReference type="GO" id="GO:0004672">
    <property type="term" value="F:protein kinase activity"/>
    <property type="evidence" value="ECO:0007669"/>
    <property type="project" value="InterPro"/>
</dbReference>
<dbReference type="PROSITE" id="PS50011">
    <property type="entry name" value="PROTEIN_KINASE_DOM"/>
    <property type="match status" value="1"/>
</dbReference>
<dbReference type="InterPro" id="IPR000719">
    <property type="entry name" value="Prot_kinase_dom"/>
</dbReference>
<dbReference type="PANTHER" id="PTHR37542:SF1">
    <property type="entry name" value="PRION-INHIBITION AND PROPAGATION HELO DOMAIN-CONTAINING PROTEIN"/>
    <property type="match status" value="1"/>
</dbReference>
<dbReference type="PANTHER" id="PTHR37542">
    <property type="entry name" value="HELO DOMAIN-CONTAINING PROTEIN-RELATED"/>
    <property type="match status" value="1"/>
</dbReference>
<dbReference type="Proteomes" id="UP000015530">
    <property type="component" value="Unassembled WGS sequence"/>
</dbReference>
<protein>
    <recommendedName>
        <fullName evidence="1">Protein kinase domain-containing protein</fullName>
    </recommendedName>
</protein>
<dbReference type="SUPFAM" id="SSF56112">
    <property type="entry name" value="Protein kinase-like (PK-like)"/>
    <property type="match status" value="1"/>
</dbReference>
<sequence>MSVELVLAAVSAADLCLTYGKRLIEAYRDIRGATEAVQSKLLVVEAIWSKTAVQVEFVKRIAQSLEEDHCRIHLDVLEVLKSKLLLAISMLDSVVRTGPNSSVKRWKYTRIREAIDDSITQLQQGQSIFDPTWYLILRMGNKLIDDELSKHGDTESETMFLQAGKPSNTLSSAQSIRSMVKGEGSKEMHVTLPEDGLDWANTWTIKYSSTVLIRRKASEKLYAVDTITCDSSYDLPRLRTDTETLAKKLKREDIELFGLLPCKGVVKRRNPETKKLASMSLASQIPGTDLRRPPISLRSLLLQQRSLSLTRVVEIAKQLAGAVSFIHTLDLVHKNIRPETILIFPDHGSDKSCEIFSAYLLGFDSFRNLNFHTLKVGDDAWDRNLYRHPTRQGIQAQEAYITQHDVYSLGVCLLELGL</sequence>
<dbReference type="GO" id="GO:0005524">
    <property type="term" value="F:ATP binding"/>
    <property type="evidence" value="ECO:0007669"/>
    <property type="project" value="InterPro"/>
</dbReference>
<dbReference type="HOGENOM" id="CLU_028627_0_0_1"/>
<evidence type="ECO:0000313" key="2">
    <source>
        <dbReference type="EMBL" id="EQB52592.1"/>
    </source>
</evidence>
<dbReference type="InterPro" id="IPR011009">
    <property type="entry name" value="Kinase-like_dom_sf"/>
</dbReference>
<dbReference type="AlphaFoldDB" id="T0KB68"/>
<dbReference type="EMBL" id="AMYD01001565">
    <property type="protein sequence ID" value="EQB52592.1"/>
    <property type="molecule type" value="Genomic_DNA"/>
</dbReference>